<dbReference type="CDD" id="cd00293">
    <property type="entry name" value="USP-like"/>
    <property type="match status" value="1"/>
</dbReference>
<feature type="region of interest" description="Disordered" evidence="2">
    <location>
        <begin position="49"/>
        <end position="99"/>
    </location>
</feature>
<evidence type="ECO:0000313" key="5">
    <source>
        <dbReference type="Proteomes" id="UP000292373"/>
    </source>
</evidence>
<reference evidence="4 5" key="1">
    <citation type="submission" date="2019-01" db="EMBL/GenBank/DDBJ databases">
        <title>Lactibacter flavus gen. nov., sp. nov., a novel bacterium of the family Propionibacteriaceae isolated from raw milk and dairy products.</title>
        <authorList>
            <person name="Huptas C."/>
            <person name="Wenning M."/>
            <person name="Breitenwieser F."/>
            <person name="Doll E."/>
            <person name="Von Neubeck M."/>
            <person name="Busse H.-J."/>
            <person name="Scherer S."/>
        </authorList>
    </citation>
    <scope>NUCLEOTIDE SEQUENCE [LARGE SCALE GENOMIC DNA]</scope>
    <source>
        <strain evidence="4 5">KCTC 33808</strain>
    </source>
</reference>
<comment type="similarity">
    <text evidence="1">Belongs to the universal stress protein A family.</text>
</comment>
<name>A0A4Q9KEV2_9ACTN</name>
<dbReference type="InterPro" id="IPR006015">
    <property type="entry name" value="Universal_stress_UspA"/>
</dbReference>
<dbReference type="InterPro" id="IPR014729">
    <property type="entry name" value="Rossmann-like_a/b/a_fold"/>
</dbReference>
<organism evidence="4 5">
    <name type="scientific">Propioniciclava sinopodophylli</name>
    <dbReference type="NCBI Taxonomy" id="1837344"/>
    <lineage>
        <taxon>Bacteria</taxon>
        <taxon>Bacillati</taxon>
        <taxon>Actinomycetota</taxon>
        <taxon>Actinomycetes</taxon>
        <taxon>Propionibacteriales</taxon>
        <taxon>Propionibacteriaceae</taxon>
        <taxon>Propioniciclava</taxon>
    </lineage>
</organism>
<gene>
    <name evidence="4" type="ORF">ET989_06065</name>
</gene>
<dbReference type="PANTHER" id="PTHR46268:SF6">
    <property type="entry name" value="UNIVERSAL STRESS PROTEIN UP12"/>
    <property type="match status" value="1"/>
</dbReference>
<evidence type="ECO:0000313" key="4">
    <source>
        <dbReference type="EMBL" id="TBT86001.1"/>
    </source>
</evidence>
<dbReference type="EMBL" id="SDMQ01000004">
    <property type="protein sequence ID" value="TBT86001.1"/>
    <property type="molecule type" value="Genomic_DNA"/>
</dbReference>
<accession>A0A4Q9KEV2</accession>
<dbReference type="PANTHER" id="PTHR46268">
    <property type="entry name" value="STRESS RESPONSE PROTEIN NHAX"/>
    <property type="match status" value="1"/>
</dbReference>
<dbReference type="PRINTS" id="PR01438">
    <property type="entry name" value="UNVRSLSTRESS"/>
</dbReference>
<dbReference type="Proteomes" id="UP000292373">
    <property type="component" value="Unassembled WGS sequence"/>
</dbReference>
<dbReference type="OrthoDB" id="3717671at2"/>
<sequence length="409" mass="43959">MTVGSPPSRTATTELVVPRSMPTERAMVFSSCVVRTANDGPEALHERCASRHPLSPRARLRSMGGDTQSGRGDPHPRARTLGRAAGARREWSHHEQRSCSSQKGNLMELKDFTALVVGVDGSPAADRAAAWACQFADRHDLSVRLLMMVSMPVPPSTDTFAGPISHWYTLQLVEDYLDAMRAQVNQLAELNRARFPQVDITTEVQLGAPAHGLIAATGPSDILVVGRQGRDGIVEHLLGSTTDAVLSHSKQPVVVVPMQGDWRPDGPVVVGVDDQGSCQALHLAAQIASSHHTTLQPVTVVHFDPSWTTAFDDRMPELMAANAMERLDDLLEPVTEQHPDLTVDAILVDGKPVDALVKRSRGASLVVVGSRGRGGFIGLLLGSTSRRIAGRSLAPVMVVRSESTPTHQA</sequence>
<evidence type="ECO:0000256" key="1">
    <source>
        <dbReference type="ARBA" id="ARBA00008791"/>
    </source>
</evidence>
<feature type="domain" description="UspA" evidence="3">
    <location>
        <begin position="268"/>
        <end position="400"/>
    </location>
</feature>
<dbReference type="SUPFAM" id="SSF52402">
    <property type="entry name" value="Adenine nucleotide alpha hydrolases-like"/>
    <property type="match status" value="2"/>
</dbReference>
<keyword evidence="5" id="KW-1185">Reference proteome</keyword>
<feature type="domain" description="UspA" evidence="3">
    <location>
        <begin position="115"/>
        <end position="257"/>
    </location>
</feature>
<comment type="caution">
    <text evidence="4">The sequence shown here is derived from an EMBL/GenBank/DDBJ whole genome shotgun (WGS) entry which is preliminary data.</text>
</comment>
<evidence type="ECO:0000256" key="2">
    <source>
        <dbReference type="SAM" id="MobiDB-lite"/>
    </source>
</evidence>
<dbReference type="AlphaFoldDB" id="A0A4Q9KEV2"/>
<protein>
    <recommendedName>
        <fullName evidence="3">UspA domain-containing protein</fullName>
    </recommendedName>
</protein>
<dbReference type="InterPro" id="IPR006016">
    <property type="entry name" value="UspA"/>
</dbReference>
<proteinExistence type="inferred from homology"/>
<dbReference type="Pfam" id="PF00582">
    <property type="entry name" value="Usp"/>
    <property type="match status" value="2"/>
</dbReference>
<evidence type="ECO:0000259" key="3">
    <source>
        <dbReference type="Pfam" id="PF00582"/>
    </source>
</evidence>
<dbReference type="Gene3D" id="3.40.50.620">
    <property type="entry name" value="HUPs"/>
    <property type="match status" value="2"/>
</dbReference>
<feature type="compositionally biased region" description="Basic and acidic residues" evidence="2">
    <location>
        <begin position="87"/>
        <end position="97"/>
    </location>
</feature>